<keyword evidence="1" id="KW-0521">NADP</keyword>
<protein>
    <submittedName>
        <fullName evidence="4">NAD(P)H-quinone oxidoreductase</fullName>
    </submittedName>
</protein>
<dbReference type="Gene3D" id="3.40.50.720">
    <property type="entry name" value="NAD(P)-binding Rossmann-like Domain"/>
    <property type="match status" value="1"/>
</dbReference>
<dbReference type="AlphaFoldDB" id="A0A9X3IC79"/>
<dbReference type="InterPro" id="IPR020843">
    <property type="entry name" value="ER"/>
</dbReference>
<dbReference type="Gene3D" id="3.90.180.10">
    <property type="entry name" value="Medium-chain alcohol dehydrogenases, catalytic domain"/>
    <property type="match status" value="1"/>
</dbReference>
<proteinExistence type="predicted"/>
<name>A0A9X3IC79_9SPHI</name>
<dbReference type="EMBL" id="JAPJUH010000007">
    <property type="protein sequence ID" value="MCX3267373.1"/>
    <property type="molecule type" value="Genomic_DNA"/>
</dbReference>
<accession>A0A9X3IC79</accession>
<dbReference type="InterPro" id="IPR011032">
    <property type="entry name" value="GroES-like_sf"/>
</dbReference>
<dbReference type="PANTHER" id="PTHR48106">
    <property type="entry name" value="QUINONE OXIDOREDUCTASE PIG3-RELATED"/>
    <property type="match status" value="1"/>
</dbReference>
<dbReference type="RefSeq" id="WP_010599293.1">
    <property type="nucleotide sequence ID" value="NZ_JAPJUH010000007.1"/>
</dbReference>
<dbReference type="InterPro" id="IPR013149">
    <property type="entry name" value="ADH-like_C"/>
</dbReference>
<keyword evidence="5" id="KW-1185">Reference proteome</keyword>
<gene>
    <name evidence="4" type="ORF">OQZ29_21615</name>
</gene>
<dbReference type="Pfam" id="PF08240">
    <property type="entry name" value="ADH_N"/>
    <property type="match status" value="1"/>
</dbReference>
<evidence type="ECO:0000259" key="3">
    <source>
        <dbReference type="SMART" id="SM00829"/>
    </source>
</evidence>
<comment type="caution">
    <text evidence="4">The sequence shown here is derived from an EMBL/GenBank/DDBJ whole genome shotgun (WGS) entry which is preliminary data.</text>
</comment>
<dbReference type="PANTHER" id="PTHR48106:SF8">
    <property type="entry name" value="OS02G0805600 PROTEIN"/>
    <property type="match status" value="1"/>
</dbReference>
<dbReference type="SMART" id="SM00829">
    <property type="entry name" value="PKS_ER"/>
    <property type="match status" value="1"/>
</dbReference>
<dbReference type="SUPFAM" id="SSF50129">
    <property type="entry name" value="GroES-like"/>
    <property type="match status" value="1"/>
</dbReference>
<dbReference type="SUPFAM" id="SSF51735">
    <property type="entry name" value="NAD(P)-binding Rossmann-fold domains"/>
    <property type="match status" value="1"/>
</dbReference>
<dbReference type="NCBIfam" id="TIGR02824">
    <property type="entry name" value="quinone_pig3"/>
    <property type="match status" value="1"/>
</dbReference>
<evidence type="ECO:0000313" key="5">
    <source>
        <dbReference type="Proteomes" id="UP001142592"/>
    </source>
</evidence>
<keyword evidence="2" id="KW-0560">Oxidoreductase</keyword>
<organism evidence="4 5">
    <name type="scientific">Pedobacter agri</name>
    <dbReference type="NCBI Taxonomy" id="454586"/>
    <lineage>
        <taxon>Bacteria</taxon>
        <taxon>Pseudomonadati</taxon>
        <taxon>Bacteroidota</taxon>
        <taxon>Sphingobacteriia</taxon>
        <taxon>Sphingobacteriales</taxon>
        <taxon>Sphingobacteriaceae</taxon>
        <taxon>Pedobacter</taxon>
    </lineage>
</organism>
<dbReference type="Proteomes" id="UP001142592">
    <property type="component" value="Unassembled WGS sequence"/>
</dbReference>
<sequence length="323" mass="34861">MKAVQITRPGNPGVLKLVDYPDPSPSDQQVRIAVKAAGLNRADIAQRQGKYPPPAGVPEQIPGLEIAGVVIESGKNVSQWKLGDKVCALLAGGGYAEQVVVEEGQCLSIPAHLSFAEAASLPEAIFTVWSNVFQRGALTKGEHFLVHGGSSGIGITAIQLAKAFGAKVFVTVGSAEKAKTCISLGADLAINYKTQDFQKLLAPEGVDVILDMIGGSYLPRNIAIMRPEGRLVYINAMEGNSPEISIGEVMKKRLTITGSTLRGREYTFKKQLAKEIEEQVWPLLDTGQLKPLIYKTFSFEDVIQAHELMESSEHIGKIVLVRE</sequence>
<feature type="domain" description="Enoyl reductase (ER)" evidence="3">
    <location>
        <begin position="10"/>
        <end position="320"/>
    </location>
</feature>
<evidence type="ECO:0000256" key="1">
    <source>
        <dbReference type="ARBA" id="ARBA00022857"/>
    </source>
</evidence>
<dbReference type="InterPro" id="IPR036291">
    <property type="entry name" value="NAD(P)-bd_dom_sf"/>
</dbReference>
<dbReference type="GO" id="GO:0016651">
    <property type="term" value="F:oxidoreductase activity, acting on NAD(P)H"/>
    <property type="evidence" value="ECO:0007669"/>
    <property type="project" value="TreeGrafter"/>
</dbReference>
<dbReference type="InterPro" id="IPR013154">
    <property type="entry name" value="ADH-like_N"/>
</dbReference>
<reference evidence="4" key="1">
    <citation type="submission" date="2022-11" db="EMBL/GenBank/DDBJ databases">
        <authorList>
            <person name="Graham C."/>
            <person name="Newman J.D."/>
        </authorList>
    </citation>
    <scope>NUCLEOTIDE SEQUENCE</scope>
    <source>
        <strain evidence="4">DSM 19486</strain>
    </source>
</reference>
<dbReference type="Pfam" id="PF00107">
    <property type="entry name" value="ADH_zinc_N"/>
    <property type="match status" value="1"/>
</dbReference>
<dbReference type="CDD" id="cd05276">
    <property type="entry name" value="p53_inducible_oxidoreductase"/>
    <property type="match status" value="1"/>
</dbReference>
<evidence type="ECO:0000313" key="4">
    <source>
        <dbReference type="EMBL" id="MCX3267373.1"/>
    </source>
</evidence>
<dbReference type="InterPro" id="IPR014189">
    <property type="entry name" value="Quinone_OxRdtase_PIG3"/>
</dbReference>
<dbReference type="GO" id="GO:0070402">
    <property type="term" value="F:NADPH binding"/>
    <property type="evidence" value="ECO:0007669"/>
    <property type="project" value="TreeGrafter"/>
</dbReference>
<evidence type="ECO:0000256" key="2">
    <source>
        <dbReference type="ARBA" id="ARBA00023002"/>
    </source>
</evidence>